<dbReference type="EMBL" id="JAACNO010002359">
    <property type="protein sequence ID" value="KAF4133625.1"/>
    <property type="molecule type" value="Genomic_DNA"/>
</dbReference>
<protein>
    <recommendedName>
        <fullName evidence="3">DDE-1 domain-containing protein</fullName>
    </recommendedName>
</protein>
<evidence type="ECO:0000313" key="2">
    <source>
        <dbReference type="Proteomes" id="UP000704712"/>
    </source>
</evidence>
<organism evidence="1 2">
    <name type="scientific">Phytophthora infestans</name>
    <name type="common">Potato late blight agent</name>
    <name type="synonym">Botrytis infestans</name>
    <dbReference type="NCBI Taxonomy" id="4787"/>
    <lineage>
        <taxon>Eukaryota</taxon>
        <taxon>Sar</taxon>
        <taxon>Stramenopiles</taxon>
        <taxon>Oomycota</taxon>
        <taxon>Peronosporomycetes</taxon>
        <taxon>Peronosporales</taxon>
        <taxon>Peronosporaceae</taxon>
        <taxon>Phytophthora</taxon>
    </lineage>
</organism>
<sequence>MGREAVRFGEGSSEIIRQAKLCCEEDPFTIETSDAVMWCNDAWNALDADTIKACWRHAGLYVDRTQIGDIIN</sequence>
<name>A0A8S9TXW9_PHYIN</name>
<proteinExistence type="predicted"/>
<dbReference type="Proteomes" id="UP000704712">
    <property type="component" value="Unassembled WGS sequence"/>
</dbReference>
<evidence type="ECO:0000313" key="1">
    <source>
        <dbReference type="EMBL" id="KAF4133625.1"/>
    </source>
</evidence>
<comment type="caution">
    <text evidence="1">The sequence shown here is derived from an EMBL/GenBank/DDBJ whole genome shotgun (WGS) entry which is preliminary data.</text>
</comment>
<evidence type="ECO:0008006" key="3">
    <source>
        <dbReference type="Google" id="ProtNLM"/>
    </source>
</evidence>
<reference evidence="1" key="1">
    <citation type="submission" date="2020-03" db="EMBL/GenBank/DDBJ databases">
        <title>Hybrid Assembly of Korean Phytophthora infestans isolates.</title>
        <authorList>
            <person name="Prokchorchik M."/>
            <person name="Lee Y."/>
            <person name="Seo J."/>
            <person name="Cho J.-H."/>
            <person name="Park Y.-E."/>
            <person name="Jang D.-C."/>
            <person name="Im J.-S."/>
            <person name="Choi J.-G."/>
            <person name="Park H.-J."/>
            <person name="Lee G.-B."/>
            <person name="Lee Y.-G."/>
            <person name="Hong S.-Y."/>
            <person name="Cho K."/>
            <person name="Sohn K.H."/>
        </authorList>
    </citation>
    <scope>NUCLEOTIDE SEQUENCE</scope>
    <source>
        <strain evidence="1">KR_2_A2</strain>
    </source>
</reference>
<accession>A0A8S9TXW9</accession>
<gene>
    <name evidence="1" type="ORF">GN958_ATG16962</name>
</gene>
<dbReference type="AlphaFoldDB" id="A0A8S9TXW9"/>